<dbReference type="AlphaFoldDB" id="A0A5C2RLB1"/>
<evidence type="ECO:0000313" key="1">
    <source>
        <dbReference type="EMBL" id="RPD52333.1"/>
    </source>
</evidence>
<sequence length="136" mass="15032">LTENAAIISGSVALQFFMSDPHWNPRDLDIYVANANWRNFVRAITDPSGLNFLPLLVPPPPTDSDKPGPSTSPNPVIQTFYTPNGRRVDVIRSPSNNPITPIWFFWSTHLMNFITPTACVSGFHSATLLRQGALKA</sequence>
<organism evidence="1 2">
    <name type="scientific">Lentinus tigrinus ALCF2SS1-6</name>
    <dbReference type="NCBI Taxonomy" id="1328759"/>
    <lineage>
        <taxon>Eukaryota</taxon>
        <taxon>Fungi</taxon>
        <taxon>Dikarya</taxon>
        <taxon>Basidiomycota</taxon>
        <taxon>Agaricomycotina</taxon>
        <taxon>Agaricomycetes</taxon>
        <taxon>Polyporales</taxon>
        <taxon>Polyporaceae</taxon>
        <taxon>Lentinus</taxon>
    </lineage>
</organism>
<name>A0A5C2RLB1_9APHY</name>
<feature type="non-terminal residue" evidence="1">
    <location>
        <position position="1"/>
    </location>
</feature>
<reference evidence="1" key="1">
    <citation type="journal article" date="2018" name="Genome Biol. Evol.">
        <title>Genomics and development of Lentinus tigrinus, a white-rot wood-decaying mushroom with dimorphic fruiting bodies.</title>
        <authorList>
            <person name="Wu B."/>
            <person name="Xu Z."/>
            <person name="Knudson A."/>
            <person name="Carlson A."/>
            <person name="Chen N."/>
            <person name="Kovaka S."/>
            <person name="LaButti K."/>
            <person name="Lipzen A."/>
            <person name="Pennachio C."/>
            <person name="Riley R."/>
            <person name="Schakwitz W."/>
            <person name="Umezawa K."/>
            <person name="Ohm R.A."/>
            <person name="Grigoriev I.V."/>
            <person name="Nagy L.G."/>
            <person name="Gibbons J."/>
            <person name="Hibbett D."/>
        </authorList>
    </citation>
    <scope>NUCLEOTIDE SEQUENCE [LARGE SCALE GENOMIC DNA]</scope>
    <source>
        <strain evidence="1">ALCF2SS1-6</strain>
    </source>
</reference>
<feature type="non-terminal residue" evidence="1">
    <location>
        <position position="136"/>
    </location>
</feature>
<dbReference type="OrthoDB" id="2753605at2759"/>
<keyword evidence="2" id="KW-1185">Reference proteome</keyword>
<dbReference type="EMBL" id="ML122372">
    <property type="protein sequence ID" value="RPD52333.1"/>
    <property type="molecule type" value="Genomic_DNA"/>
</dbReference>
<protein>
    <submittedName>
        <fullName evidence="1">Uncharacterized protein</fullName>
    </submittedName>
</protein>
<dbReference type="Proteomes" id="UP000313359">
    <property type="component" value="Unassembled WGS sequence"/>
</dbReference>
<proteinExistence type="predicted"/>
<gene>
    <name evidence="1" type="ORF">L227DRAFT_470790</name>
</gene>
<accession>A0A5C2RLB1</accession>
<evidence type="ECO:0000313" key="2">
    <source>
        <dbReference type="Proteomes" id="UP000313359"/>
    </source>
</evidence>